<dbReference type="PANTHER" id="PTHR43391:SF86">
    <property type="entry name" value="SHORT-CHAIN DEHYDROGENASE_REDUCTASE FAMILY PROTEIN"/>
    <property type="match status" value="1"/>
</dbReference>
<keyword evidence="5" id="KW-1185">Reference proteome</keyword>
<dbReference type="Gene3D" id="3.40.50.720">
    <property type="entry name" value="NAD(P)-binding Rossmann-like Domain"/>
    <property type="match status" value="1"/>
</dbReference>
<dbReference type="InterPro" id="IPR020904">
    <property type="entry name" value="Sc_DH/Rdtase_CS"/>
</dbReference>
<dbReference type="OrthoDB" id="6251714at2759"/>
<dbReference type="PANTHER" id="PTHR43391">
    <property type="entry name" value="RETINOL DEHYDROGENASE-RELATED"/>
    <property type="match status" value="1"/>
</dbReference>
<dbReference type="GO" id="GO:0016491">
    <property type="term" value="F:oxidoreductase activity"/>
    <property type="evidence" value="ECO:0000318"/>
    <property type="project" value="GO_Central"/>
</dbReference>
<dbReference type="InParanoid" id="A0A7M7REM4"/>
<accession>A0A7M7REM4</accession>
<keyword evidence="2" id="KW-0560">Oxidoreductase</keyword>
<name>A0A7M7REM4_STRPU</name>
<reference evidence="5" key="1">
    <citation type="submission" date="2015-02" db="EMBL/GenBank/DDBJ databases">
        <title>Genome sequencing for Strongylocentrotus purpuratus.</title>
        <authorList>
            <person name="Murali S."/>
            <person name="Liu Y."/>
            <person name="Vee V."/>
            <person name="English A."/>
            <person name="Wang M."/>
            <person name="Skinner E."/>
            <person name="Han Y."/>
            <person name="Muzny D.M."/>
            <person name="Worley K.C."/>
            <person name="Gibbs R.A."/>
        </authorList>
    </citation>
    <scope>NUCLEOTIDE SEQUENCE</scope>
</reference>
<dbReference type="Proteomes" id="UP000007110">
    <property type="component" value="Unassembled WGS sequence"/>
</dbReference>
<dbReference type="RefSeq" id="XP_795038.4">
    <property type="nucleotide sequence ID" value="XM_789945.5"/>
</dbReference>
<dbReference type="GeneID" id="590337"/>
<dbReference type="GO" id="GO:0005829">
    <property type="term" value="C:cytosol"/>
    <property type="evidence" value="ECO:0000318"/>
    <property type="project" value="GO_Central"/>
</dbReference>
<dbReference type="OMA" id="YNATREP"/>
<dbReference type="EnsemblMetazoa" id="XM_789945">
    <property type="protein sequence ID" value="XP_795038"/>
    <property type="gene ID" value="LOC590337"/>
</dbReference>
<protein>
    <submittedName>
        <fullName evidence="4">Uncharacterized protein</fullName>
    </submittedName>
</protein>
<evidence type="ECO:0000256" key="2">
    <source>
        <dbReference type="ARBA" id="ARBA00023002"/>
    </source>
</evidence>
<dbReference type="PRINTS" id="PR00080">
    <property type="entry name" value="SDRFAMILY"/>
</dbReference>
<reference evidence="4" key="2">
    <citation type="submission" date="2021-01" db="UniProtKB">
        <authorList>
            <consortium name="EnsemblMetazoa"/>
        </authorList>
    </citation>
    <scope>IDENTIFICATION</scope>
</reference>
<evidence type="ECO:0000313" key="5">
    <source>
        <dbReference type="Proteomes" id="UP000007110"/>
    </source>
</evidence>
<evidence type="ECO:0000256" key="1">
    <source>
        <dbReference type="ARBA" id="ARBA00006484"/>
    </source>
</evidence>
<organism evidence="4 5">
    <name type="scientific">Strongylocentrotus purpuratus</name>
    <name type="common">Purple sea urchin</name>
    <dbReference type="NCBI Taxonomy" id="7668"/>
    <lineage>
        <taxon>Eukaryota</taxon>
        <taxon>Metazoa</taxon>
        <taxon>Echinodermata</taxon>
        <taxon>Eleutherozoa</taxon>
        <taxon>Echinozoa</taxon>
        <taxon>Echinoidea</taxon>
        <taxon>Euechinoidea</taxon>
        <taxon>Echinacea</taxon>
        <taxon>Camarodonta</taxon>
        <taxon>Echinidea</taxon>
        <taxon>Strongylocentrotidae</taxon>
        <taxon>Strongylocentrotus</taxon>
    </lineage>
</organism>
<dbReference type="AlphaFoldDB" id="A0A7M7REM4"/>
<dbReference type="Pfam" id="PF00106">
    <property type="entry name" value="adh_short"/>
    <property type="match status" value="1"/>
</dbReference>
<proteinExistence type="inferred from homology"/>
<dbReference type="PROSITE" id="PS00061">
    <property type="entry name" value="ADH_SHORT"/>
    <property type="match status" value="1"/>
</dbReference>
<sequence length="284" mass="31231">MAPQIVLMTGCSAGIGLAMVQRLARDPDQRFIIIATVIAMSEKNDLEAEVKDELGSKVFIKELDITKDENITEVVADVVKSHGRIDVLLNIAGLAIVGIPERITREQIDKVFNVNVIGTMRLTQAVLPHMKEKQSGKIITFSSVAGKIGAPYLEYYCAAKFAVEGFFESLAACVRAFNIRVCLIEPKPVQTALWDGIQNDIKASAADESVSDIDRRQLRNLLARWDVTSALTTDDIVEALMTRCVDVDEPVLRHMFAGKFSEVIQKFAGDMTGESGLAALAYRR</sequence>
<comment type="similarity">
    <text evidence="1 3">Belongs to the short-chain dehydrogenases/reductases (SDR) family.</text>
</comment>
<dbReference type="InterPro" id="IPR002347">
    <property type="entry name" value="SDR_fam"/>
</dbReference>
<evidence type="ECO:0000256" key="3">
    <source>
        <dbReference type="RuleBase" id="RU000363"/>
    </source>
</evidence>
<dbReference type="KEGG" id="spu:590337"/>
<dbReference type="SUPFAM" id="SSF51735">
    <property type="entry name" value="NAD(P)-binding Rossmann-fold domains"/>
    <property type="match status" value="1"/>
</dbReference>
<dbReference type="InterPro" id="IPR036291">
    <property type="entry name" value="NAD(P)-bd_dom_sf"/>
</dbReference>
<dbReference type="PRINTS" id="PR00081">
    <property type="entry name" value="GDHRDH"/>
</dbReference>
<evidence type="ECO:0000313" key="4">
    <source>
        <dbReference type="EnsemblMetazoa" id="XP_795038"/>
    </source>
</evidence>